<evidence type="ECO:0000313" key="1">
    <source>
        <dbReference type="EMBL" id="QDH70012.1"/>
    </source>
</evidence>
<proteinExistence type="predicted"/>
<dbReference type="Gene3D" id="1.10.1200.10">
    <property type="entry name" value="ACP-like"/>
    <property type="match status" value="1"/>
</dbReference>
<protein>
    <submittedName>
        <fullName evidence="1">Acyl carrier protein</fullName>
    </submittedName>
</protein>
<evidence type="ECO:0000313" key="2">
    <source>
        <dbReference type="Proteomes" id="UP000317199"/>
    </source>
</evidence>
<sequence>MNAIRLSTDEALQMLADAFAEPVPLAPDMPRDDVGGWDSMGSLMLMAELDERFGLQLTANESRSMRHVRDVLDYLRANGVLDG</sequence>
<reference evidence="1 2" key="1">
    <citation type="submission" date="2019-06" db="EMBL/GenBank/DDBJ databases">
        <title>Lysobacter alkalisoli sp. nov. isolated from saline-alkali soil.</title>
        <authorList>
            <person name="Sun J.-Q."/>
            <person name="Xu L."/>
        </authorList>
    </citation>
    <scope>NUCLEOTIDE SEQUENCE [LARGE SCALE GENOMIC DNA]</scope>
    <source>
        <strain evidence="1 2">SJ-36</strain>
    </source>
</reference>
<dbReference type="EMBL" id="CP041242">
    <property type="protein sequence ID" value="QDH70012.1"/>
    <property type="molecule type" value="Genomic_DNA"/>
</dbReference>
<gene>
    <name evidence="1" type="ORF">FKV23_07815</name>
</gene>
<dbReference type="SUPFAM" id="SSF47336">
    <property type="entry name" value="ACP-like"/>
    <property type="match status" value="1"/>
</dbReference>
<accession>A0A514BRH8</accession>
<dbReference type="InterPro" id="IPR036736">
    <property type="entry name" value="ACP-like_sf"/>
</dbReference>
<keyword evidence="2" id="KW-1185">Reference proteome</keyword>
<dbReference type="OrthoDB" id="7066833at2"/>
<dbReference type="RefSeq" id="WP_141623350.1">
    <property type="nucleotide sequence ID" value="NZ_CP041242.1"/>
</dbReference>
<organism evidence="1 2">
    <name type="scientific">Marilutibacter alkalisoli</name>
    <dbReference type="NCBI Taxonomy" id="2591633"/>
    <lineage>
        <taxon>Bacteria</taxon>
        <taxon>Pseudomonadati</taxon>
        <taxon>Pseudomonadota</taxon>
        <taxon>Gammaproteobacteria</taxon>
        <taxon>Lysobacterales</taxon>
        <taxon>Lysobacteraceae</taxon>
        <taxon>Marilutibacter</taxon>
    </lineage>
</organism>
<dbReference type="AlphaFoldDB" id="A0A514BRH8"/>
<name>A0A514BRH8_9GAMM</name>
<dbReference type="Proteomes" id="UP000317199">
    <property type="component" value="Chromosome"/>
</dbReference>
<dbReference type="KEGG" id="lyj:FKV23_07815"/>